<accession>A0ACC6PHU3</accession>
<reference evidence="1" key="1">
    <citation type="submission" date="2024-03" db="EMBL/GenBank/DDBJ databases">
        <title>Whole genome sequecning of epiphytes from Marcgravia umbellata leaves.</title>
        <authorList>
            <person name="Kumar G."/>
            <person name="Savka M.A."/>
        </authorList>
    </citation>
    <scope>NUCLEOTIDE SEQUENCE</scope>
    <source>
        <strain evidence="1">RIT_BL5</strain>
    </source>
</reference>
<sequence>MTQNNNMQAILVDRYGDADVLELRETPRPQPQENEVLVRISFAAMIPLDWKIRNGWLEQVFPIAFPYTPGFYASGIVETVGSKVSALQPGDRVFGDLRSSYAQYAVATEEALVKLPESISLEDAAAIKAGADSAWKALFLEGNLQSGQTVLVHAAAGGVGQFAVQLAKWKGATVIGTASATNIEFVKSLGADVVIDYRSEDFSKLVNDVDLVVDTVGGDTEQRSWDVLKRGGILVSLVGDPDAAQAEAHGVTAKFNTVFATREHLLQIVDLLADGTLKMETGRVYPLSQASEAQRFSEQRRGRGRILLNPQA</sequence>
<dbReference type="EMBL" id="JBBKAR010000056">
    <property type="protein sequence ID" value="MEJ8306456.1"/>
    <property type="molecule type" value="Genomic_DNA"/>
</dbReference>
<dbReference type="Proteomes" id="UP001380953">
    <property type="component" value="Unassembled WGS sequence"/>
</dbReference>
<name>A0ACC6PHU3_9BACL</name>
<keyword evidence="1" id="KW-0560">Oxidoreductase</keyword>
<dbReference type="EC" id="1.-.-.-" evidence="1"/>
<protein>
    <submittedName>
        <fullName evidence="1">NADP-dependent oxidoreductase</fullName>
        <ecNumber evidence="1">1.-.-.-</ecNumber>
    </submittedName>
</protein>
<evidence type="ECO:0000313" key="1">
    <source>
        <dbReference type="EMBL" id="MEJ8306456.1"/>
    </source>
</evidence>
<evidence type="ECO:0000313" key="2">
    <source>
        <dbReference type="Proteomes" id="UP001380953"/>
    </source>
</evidence>
<gene>
    <name evidence="1" type="ORF">WKI47_21325</name>
</gene>
<organism evidence="1 2">
    <name type="scientific">Saccharibacillus sacchari</name>
    <dbReference type="NCBI Taxonomy" id="456493"/>
    <lineage>
        <taxon>Bacteria</taxon>
        <taxon>Bacillati</taxon>
        <taxon>Bacillota</taxon>
        <taxon>Bacilli</taxon>
        <taxon>Bacillales</taxon>
        <taxon>Paenibacillaceae</taxon>
        <taxon>Saccharibacillus</taxon>
    </lineage>
</organism>
<proteinExistence type="predicted"/>
<comment type="caution">
    <text evidence="1">The sequence shown here is derived from an EMBL/GenBank/DDBJ whole genome shotgun (WGS) entry which is preliminary data.</text>
</comment>
<keyword evidence="2" id="KW-1185">Reference proteome</keyword>